<protein>
    <recommendedName>
        <fullName evidence="4">Phage holin family protein</fullName>
    </recommendedName>
</protein>
<evidence type="ECO:0000313" key="2">
    <source>
        <dbReference type="EMBL" id="AMW07032.1"/>
    </source>
</evidence>
<reference evidence="2 3" key="2">
    <citation type="journal article" date="2016" name="Environ. Microbiol. Rep.">
        <title>Metagenomic evidence for the presence of phototrophic Gemmatimonadetes bacteria in diverse environments.</title>
        <authorList>
            <person name="Zeng Y."/>
            <person name="Baumbach J."/>
            <person name="Barbosa E.G."/>
            <person name="Azevedo V."/>
            <person name="Zhang C."/>
            <person name="Koblizek M."/>
        </authorList>
    </citation>
    <scope>NUCLEOTIDE SEQUENCE [LARGE SCALE GENOMIC DNA]</scope>
    <source>
        <strain evidence="2 3">AP64</strain>
    </source>
</reference>
<dbReference type="InterPro" id="IPR007165">
    <property type="entry name" value="Phage_holin_4_2"/>
</dbReference>
<evidence type="ECO:0000256" key="1">
    <source>
        <dbReference type="SAM" id="Phobius"/>
    </source>
</evidence>
<feature type="transmembrane region" description="Helical" evidence="1">
    <location>
        <begin position="94"/>
        <end position="116"/>
    </location>
</feature>
<dbReference type="OrthoDB" id="9810847at2"/>
<keyword evidence="1" id="KW-0472">Membrane</keyword>
<dbReference type="AlphaFoldDB" id="A0A145Q643"/>
<reference evidence="2 3" key="1">
    <citation type="journal article" date="2014" name="Proc. Natl. Acad. Sci. U.S.A.">
        <title>Functional type 2 photosynthetic reaction centers found in the rare bacterial phylum Gemmatimonadetes.</title>
        <authorList>
            <person name="Zeng Y."/>
            <person name="Feng F."/>
            <person name="Medova H."/>
            <person name="Dean J."/>
            <person name="Koblizek M."/>
        </authorList>
    </citation>
    <scope>NUCLEOTIDE SEQUENCE [LARGE SCALE GENOMIC DNA]</scope>
    <source>
        <strain evidence="2 3">AP64</strain>
    </source>
</reference>
<accession>A0A145Q643</accession>
<dbReference type="KEGG" id="gph:GEMMAAP_19170"/>
<feature type="transmembrane region" description="Helical" evidence="1">
    <location>
        <begin position="59"/>
        <end position="82"/>
    </location>
</feature>
<dbReference type="PANTHER" id="PTHR37309">
    <property type="entry name" value="SLR0284 PROTEIN"/>
    <property type="match status" value="1"/>
</dbReference>
<evidence type="ECO:0000313" key="3">
    <source>
        <dbReference type="Proteomes" id="UP000076404"/>
    </source>
</evidence>
<evidence type="ECO:0008006" key="4">
    <source>
        <dbReference type="Google" id="ProtNLM"/>
    </source>
</evidence>
<sequence>MHLLLRLLINAVALWCAARFIDGIQYTGSTMGLLGLSLVFGVVNAFIRPILEFFSLPVLILTLGLFALVLNAGMLLITSAAATRLDIPFHVDGFGAAILGALLVSIVGTVLGWVLIPSEQDND</sequence>
<feature type="transmembrane region" description="Helical" evidence="1">
    <location>
        <begin position="28"/>
        <end position="47"/>
    </location>
</feature>
<keyword evidence="1" id="KW-1133">Transmembrane helix</keyword>
<proteinExistence type="predicted"/>
<dbReference type="Pfam" id="PF04020">
    <property type="entry name" value="Phage_holin_4_2"/>
    <property type="match status" value="1"/>
</dbReference>
<dbReference type="RefSeq" id="WP_026851024.1">
    <property type="nucleotide sequence ID" value="NZ_CP011454.1"/>
</dbReference>
<keyword evidence="1" id="KW-0812">Transmembrane</keyword>
<name>A0A145Q643_9BACT</name>
<gene>
    <name evidence="2" type="ORF">GEMMAAP_19170</name>
</gene>
<dbReference type="Proteomes" id="UP000076404">
    <property type="component" value="Chromosome"/>
</dbReference>
<dbReference type="STRING" id="1379270.GEMMAAP_19170"/>
<dbReference type="PANTHER" id="PTHR37309:SF1">
    <property type="entry name" value="SLR0284 PROTEIN"/>
    <property type="match status" value="1"/>
</dbReference>
<dbReference type="EMBL" id="CP011454">
    <property type="protein sequence ID" value="AMW07032.1"/>
    <property type="molecule type" value="Genomic_DNA"/>
</dbReference>
<organism evidence="2 3">
    <name type="scientific">Gemmatimonas phototrophica</name>
    <dbReference type="NCBI Taxonomy" id="1379270"/>
    <lineage>
        <taxon>Bacteria</taxon>
        <taxon>Pseudomonadati</taxon>
        <taxon>Gemmatimonadota</taxon>
        <taxon>Gemmatimonadia</taxon>
        <taxon>Gemmatimonadales</taxon>
        <taxon>Gemmatimonadaceae</taxon>
        <taxon>Gemmatimonas</taxon>
    </lineage>
</organism>
<keyword evidence="3" id="KW-1185">Reference proteome</keyword>
<dbReference type="eggNOG" id="COG1950">
    <property type="taxonomic scope" value="Bacteria"/>
</dbReference>